<comment type="caution">
    <text evidence="2">The sequence shown here is derived from an EMBL/GenBank/DDBJ whole genome shotgun (WGS) entry which is preliminary data.</text>
</comment>
<evidence type="ECO:0000256" key="1">
    <source>
        <dbReference type="SAM" id="MobiDB-lite"/>
    </source>
</evidence>
<dbReference type="EMBL" id="JDYK01000014">
    <property type="protein sequence ID" value="EWS80608.1"/>
    <property type="molecule type" value="Genomic_DNA"/>
</dbReference>
<feature type="region of interest" description="Disordered" evidence="1">
    <location>
        <begin position="230"/>
        <end position="250"/>
    </location>
</feature>
<accession>Z9JRI0</accession>
<evidence type="ECO:0000313" key="3">
    <source>
        <dbReference type="Proteomes" id="UP000023067"/>
    </source>
</evidence>
<dbReference type="Proteomes" id="UP000023067">
    <property type="component" value="Unassembled WGS sequence"/>
</dbReference>
<dbReference type="OrthoDB" id="5244605at2"/>
<gene>
    <name evidence="2" type="ORF">BF93_03090</name>
</gene>
<organism evidence="2 3">
    <name type="scientific">Brachybacterium phenoliresistens</name>
    <dbReference type="NCBI Taxonomy" id="396014"/>
    <lineage>
        <taxon>Bacteria</taxon>
        <taxon>Bacillati</taxon>
        <taxon>Actinomycetota</taxon>
        <taxon>Actinomycetes</taxon>
        <taxon>Micrococcales</taxon>
        <taxon>Dermabacteraceae</taxon>
        <taxon>Brachybacterium</taxon>
    </lineage>
</organism>
<dbReference type="eggNOG" id="COG1540">
    <property type="taxonomic scope" value="Bacteria"/>
</dbReference>
<evidence type="ECO:0000313" key="2">
    <source>
        <dbReference type="EMBL" id="EWS80608.1"/>
    </source>
</evidence>
<dbReference type="PATRIC" id="fig|396014.3.peg.2647"/>
<feature type="compositionally biased region" description="Polar residues" evidence="1">
    <location>
        <begin position="241"/>
        <end position="250"/>
    </location>
</feature>
<reference evidence="2 3" key="1">
    <citation type="submission" date="2014-02" db="EMBL/GenBank/DDBJ databases">
        <title>Genome sequence of Brachybacterium phenoliresistens strain W13A50.</title>
        <authorList>
            <person name="Wang X."/>
        </authorList>
    </citation>
    <scope>NUCLEOTIDE SEQUENCE [LARGE SCALE GENOMIC DNA]</scope>
    <source>
        <strain evidence="2 3">W13A50</strain>
    </source>
</reference>
<dbReference type="HOGENOM" id="CLU_058821_2_0_11"/>
<proteinExistence type="predicted"/>
<sequence length="250" mass="26157">MNPTTPSSDARSEDPQHQLDERWVGMIDTALRMQTPAAASYVRRLRAKKPQASDDELIDDVCRKFTFLMTATGAGIGGAAALPGIGTAAAIGLTVGEGASFAEACAFLTLSVAEIRGIDMKDQHTRRMVMLGVLGGDKGTDIIAKTLGKQGMQWNTVLAGGGTGVVPRMINAQISRWVKRKVVARAGRVWFGRLLPFGIGAAIGGVGNRMIARSVTDAVREIFADAPTIAGETAGPGEISAGTSSSSRES</sequence>
<dbReference type="RefSeq" id="WP_051486948.1">
    <property type="nucleotide sequence ID" value="NZ_KK069998.1"/>
</dbReference>
<protein>
    <submittedName>
        <fullName evidence="2">Membrane protein</fullName>
    </submittedName>
</protein>
<keyword evidence="3" id="KW-1185">Reference proteome</keyword>
<name>Z9JRI0_9MICO</name>
<dbReference type="AlphaFoldDB" id="Z9JRI0"/>
<dbReference type="STRING" id="396014.BF93_03090"/>